<name>A0ABS6H5X3_9PROT</name>
<dbReference type="Pfam" id="PF04299">
    <property type="entry name" value="FMN_bind_2"/>
    <property type="match status" value="1"/>
</dbReference>
<comment type="caution">
    <text evidence="1">The sequence shown here is derived from an EMBL/GenBank/DDBJ whole genome shotgun (WGS) entry which is preliminary data.</text>
</comment>
<sequence>MYTPAAFRVEDPDWILGHVERHDFGMLVSADPLMVSHLPFHLVRPKGDQPAQLLCHVARANPHWRCFEGQGAPALAVFRGPHAYVSPTWYGQHPSVPTWNYDVVQAEGIATLIENPAEIAIQMRAMAAAYEPTPGFDMDAQPQKYMEGMFKALVGIRLTVRHWTGKRKQSQNRPEADRIMVARALEARGDHDAAAALREANDIG</sequence>
<evidence type="ECO:0000313" key="1">
    <source>
        <dbReference type="EMBL" id="MBU8543403.1"/>
    </source>
</evidence>
<dbReference type="RefSeq" id="WP_216873667.1">
    <property type="nucleotide sequence ID" value="NZ_JAERQM010000001.1"/>
</dbReference>
<accession>A0ABS6H5X3</accession>
<dbReference type="PANTHER" id="PTHR35802:SF1">
    <property type="entry name" value="PROTEASE SYNTHASE AND SPORULATION PROTEIN PAI 2"/>
    <property type="match status" value="1"/>
</dbReference>
<organism evidence="1 2">
    <name type="scientific">Falsiroseomonas oleicola</name>
    <dbReference type="NCBI Taxonomy" id="2801474"/>
    <lineage>
        <taxon>Bacteria</taxon>
        <taxon>Pseudomonadati</taxon>
        <taxon>Pseudomonadota</taxon>
        <taxon>Alphaproteobacteria</taxon>
        <taxon>Acetobacterales</taxon>
        <taxon>Roseomonadaceae</taxon>
        <taxon>Falsiroseomonas</taxon>
    </lineage>
</organism>
<gene>
    <name evidence="1" type="ORF">JJQ90_06775</name>
</gene>
<proteinExistence type="predicted"/>
<dbReference type="InterPro" id="IPR007396">
    <property type="entry name" value="TR_PAI2-type"/>
</dbReference>
<dbReference type="PIRSF" id="PIRSF010372">
    <property type="entry name" value="PaiB"/>
    <property type="match status" value="1"/>
</dbReference>
<evidence type="ECO:0000313" key="2">
    <source>
        <dbReference type="Proteomes" id="UP000689967"/>
    </source>
</evidence>
<dbReference type="Proteomes" id="UP000689967">
    <property type="component" value="Unassembled WGS sequence"/>
</dbReference>
<dbReference type="PANTHER" id="PTHR35802">
    <property type="entry name" value="PROTEASE SYNTHASE AND SPORULATION PROTEIN PAI 2"/>
    <property type="match status" value="1"/>
</dbReference>
<keyword evidence="2" id="KW-1185">Reference proteome</keyword>
<dbReference type="EMBL" id="JAERQM010000001">
    <property type="protein sequence ID" value="MBU8543403.1"/>
    <property type="molecule type" value="Genomic_DNA"/>
</dbReference>
<reference evidence="1 2" key="1">
    <citation type="submission" date="2021-01" db="EMBL/GenBank/DDBJ databases">
        <title>Roseomonas sp. nov, a bacterium isolated from an oil production mixture in Yumen Oilfield.</title>
        <authorList>
            <person name="Wu D."/>
        </authorList>
    </citation>
    <scope>NUCLEOTIDE SEQUENCE [LARGE SCALE GENOMIC DNA]</scope>
    <source>
        <strain evidence="1 2">ROY-5-3</strain>
    </source>
</reference>
<protein>
    <submittedName>
        <fullName evidence="1">FMN-binding negative transcriptional regulator</fullName>
    </submittedName>
</protein>